<keyword evidence="1" id="KW-0472">Membrane</keyword>
<feature type="transmembrane region" description="Helical" evidence="1">
    <location>
        <begin position="6"/>
        <end position="32"/>
    </location>
</feature>
<evidence type="ECO:0000313" key="3">
    <source>
        <dbReference type="Proteomes" id="UP001266357"/>
    </source>
</evidence>
<comment type="caution">
    <text evidence="2">The sequence shown here is derived from an EMBL/GenBank/DDBJ whole genome shotgun (WGS) entry which is preliminary data.</text>
</comment>
<sequence length="68" mass="7686">MKLYEVILLTLPVKFLNLVISVIPAYFIWNWIIPDIFSLPEIGLFQMAGLVILIQCITSSGFISVNTD</sequence>
<accession>A0ABU3A297</accession>
<gene>
    <name evidence="2" type="ORF">RM573_11905</name>
</gene>
<keyword evidence="1" id="KW-1133">Transmembrane helix</keyword>
<organism evidence="2 3">
    <name type="scientific">Thalassotalea castellviae</name>
    <dbReference type="NCBI Taxonomy" id="3075612"/>
    <lineage>
        <taxon>Bacteria</taxon>
        <taxon>Pseudomonadati</taxon>
        <taxon>Pseudomonadota</taxon>
        <taxon>Gammaproteobacteria</taxon>
        <taxon>Alteromonadales</taxon>
        <taxon>Colwelliaceae</taxon>
        <taxon>Thalassotalea</taxon>
    </lineage>
</organism>
<name>A0ABU3A297_9GAMM</name>
<proteinExistence type="predicted"/>
<dbReference type="EMBL" id="JAVRIF010000006">
    <property type="protein sequence ID" value="MDT0604301.1"/>
    <property type="molecule type" value="Genomic_DNA"/>
</dbReference>
<evidence type="ECO:0000313" key="2">
    <source>
        <dbReference type="EMBL" id="MDT0604301.1"/>
    </source>
</evidence>
<protein>
    <submittedName>
        <fullName evidence="2">Uncharacterized protein</fullName>
    </submittedName>
</protein>
<feature type="transmembrane region" description="Helical" evidence="1">
    <location>
        <begin position="44"/>
        <end position="65"/>
    </location>
</feature>
<keyword evidence="1" id="KW-0812">Transmembrane</keyword>
<dbReference type="RefSeq" id="WP_311582100.1">
    <property type="nucleotide sequence ID" value="NZ_JAVRIF010000006.1"/>
</dbReference>
<reference evidence="2 3" key="1">
    <citation type="submission" date="2023-09" db="EMBL/GenBank/DDBJ databases">
        <authorList>
            <person name="Rey-Velasco X."/>
        </authorList>
    </citation>
    <scope>NUCLEOTIDE SEQUENCE [LARGE SCALE GENOMIC DNA]</scope>
    <source>
        <strain evidence="2 3">W431</strain>
    </source>
</reference>
<keyword evidence="3" id="KW-1185">Reference proteome</keyword>
<evidence type="ECO:0000256" key="1">
    <source>
        <dbReference type="SAM" id="Phobius"/>
    </source>
</evidence>
<dbReference type="Proteomes" id="UP001266357">
    <property type="component" value="Unassembled WGS sequence"/>
</dbReference>